<dbReference type="OrthoDB" id="3535423at2759"/>
<evidence type="ECO:0000313" key="3">
    <source>
        <dbReference type="Proteomes" id="UP000224080"/>
    </source>
</evidence>
<dbReference type="Proteomes" id="UP000224080">
    <property type="component" value="Unassembled WGS sequence"/>
</dbReference>
<gene>
    <name evidence="2" type="ORF">GX51_07237</name>
</gene>
<name>A0A2B7WLG3_9EURO</name>
<dbReference type="AlphaFoldDB" id="A0A2B7WLG3"/>
<sequence>MKLIVTGATGYVGTEVIRLALRNKAITSVVALARRPVQAPENAGSDADKSKLQCVILDNWTEPYPDSVREHLRGADACIWALAVTPSKSKDTDFADVTRVCSDYTINGLHSMAVLANNPFRFVYTSGVTVERDQSKALWFLAEYRLMRVGSDDILPVFVNSADEQAQGRIENTILDFAKQHEPYVQVTVAKPGGVEGPDRPRNAAATKLFRQFGHTPWVHVSELAAAMIDQCLNGITKDPLWGGDLAEIGSRALRKEDYLE</sequence>
<feature type="domain" description="NAD(P)-binding" evidence="1">
    <location>
        <begin position="7"/>
        <end position="139"/>
    </location>
</feature>
<dbReference type="Gene3D" id="3.40.50.720">
    <property type="entry name" value="NAD(P)-binding Rossmann-like Domain"/>
    <property type="match status" value="1"/>
</dbReference>
<dbReference type="PANTHER" id="PTHR14097:SF9">
    <property type="entry name" value="EPIMERASE, PUTATIVE (AFU_ORTHOLOGUE AFUA_8G07320)-RELATED"/>
    <property type="match status" value="1"/>
</dbReference>
<dbReference type="InterPro" id="IPR016040">
    <property type="entry name" value="NAD(P)-bd_dom"/>
</dbReference>
<organism evidence="2 3">
    <name type="scientific">Blastomyces parvus</name>
    <dbReference type="NCBI Taxonomy" id="2060905"/>
    <lineage>
        <taxon>Eukaryota</taxon>
        <taxon>Fungi</taxon>
        <taxon>Dikarya</taxon>
        <taxon>Ascomycota</taxon>
        <taxon>Pezizomycotina</taxon>
        <taxon>Eurotiomycetes</taxon>
        <taxon>Eurotiomycetidae</taxon>
        <taxon>Onygenales</taxon>
        <taxon>Ajellomycetaceae</taxon>
        <taxon>Blastomyces</taxon>
    </lineage>
</organism>
<dbReference type="PANTHER" id="PTHR14097">
    <property type="entry name" value="OXIDOREDUCTASE HTATIP2"/>
    <property type="match status" value="1"/>
</dbReference>
<dbReference type="InterPro" id="IPR036291">
    <property type="entry name" value="NAD(P)-bd_dom_sf"/>
</dbReference>
<evidence type="ECO:0000313" key="2">
    <source>
        <dbReference type="EMBL" id="PGG97605.1"/>
    </source>
</evidence>
<protein>
    <recommendedName>
        <fullName evidence="1">NAD(P)-binding domain-containing protein</fullName>
    </recommendedName>
</protein>
<evidence type="ECO:0000259" key="1">
    <source>
        <dbReference type="Pfam" id="PF13460"/>
    </source>
</evidence>
<comment type="caution">
    <text evidence="2">The sequence shown here is derived from an EMBL/GenBank/DDBJ whole genome shotgun (WGS) entry which is preliminary data.</text>
</comment>
<keyword evidence="3" id="KW-1185">Reference proteome</keyword>
<proteinExistence type="predicted"/>
<accession>A0A2B7WLG3</accession>
<dbReference type="STRING" id="2060905.A0A2B7WLG3"/>
<dbReference type="SUPFAM" id="SSF51735">
    <property type="entry name" value="NAD(P)-binding Rossmann-fold domains"/>
    <property type="match status" value="1"/>
</dbReference>
<reference evidence="2 3" key="1">
    <citation type="submission" date="2017-10" db="EMBL/GenBank/DDBJ databases">
        <title>Comparative genomics in systemic dimorphic fungi from Ajellomycetaceae.</title>
        <authorList>
            <person name="Munoz J.F."/>
            <person name="Mcewen J.G."/>
            <person name="Clay O.K."/>
            <person name="Cuomo C.A."/>
        </authorList>
    </citation>
    <scope>NUCLEOTIDE SEQUENCE [LARGE SCALE GENOMIC DNA]</scope>
    <source>
        <strain evidence="2 3">UAMH130</strain>
    </source>
</reference>
<dbReference type="Pfam" id="PF13460">
    <property type="entry name" value="NAD_binding_10"/>
    <property type="match status" value="1"/>
</dbReference>
<dbReference type="EMBL" id="PDNC01000139">
    <property type="protein sequence ID" value="PGG97605.1"/>
    <property type="molecule type" value="Genomic_DNA"/>
</dbReference>